<evidence type="ECO:0000256" key="3">
    <source>
        <dbReference type="ARBA" id="ARBA00022763"/>
    </source>
</evidence>
<dbReference type="NCBIfam" id="NF005987">
    <property type="entry name" value="PRK08097.1"/>
    <property type="match status" value="1"/>
</dbReference>
<evidence type="ECO:0000256" key="7">
    <source>
        <dbReference type="HAMAP-Rule" id="MF_01587"/>
    </source>
</evidence>
<reference evidence="9 10" key="1">
    <citation type="submission" date="2023-09" db="EMBL/GenBank/DDBJ databases">
        <title>Genomic Revisitation and Reclassification of the Genus Providencia.</title>
        <authorList>
            <person name="Dong X."/>
        </authorList>
    </citation>
    <scope>NUCLEOTIDE SEQUENCE [LARGE SCALE GENOMIC DNA]</scope>
    <source>
        <strain evidence="9 10">D4759</strain>
    </source>
</reference>
<gene>
    <name evidence="7 9" type="primary">ligB</name>
    <name evidence="9" type="ORF">QS795_001180</name>
</gene>
<dbReference type="SUPFAM" id="SSF56091">
    <property type="entry name" value="DNA ligase/mRNA capping enzyme, catalytic domain"/>
    <property type="match status" value="1"/>
</dbReference>
<dbReference type="Proteomes" id="UP001302443">
    <property type="component" value="Chromosome"/>
</dbReference>
<evidence type="ECO:0000313" key="10">
    <source>
        <dbReference type="Proteomes" id="UP001302443"/>
    </source>
</evidence>
<dbReference type="Pfam" id="PF03120">
    <property type="entry name" value="OB_DNA_ligase"/>
    <property type="match status" value="1"/>
</dbReference>
<name>A0ABZ0N211_9GAMM</name>
<dbReference type="Gene3D" id="2.40.50.140">
    <property type="entry name" value="Nucleic acid-binding proteins"/>
    <property type="match status" value="1"/>
</dbReference>
<evidence type="ECO:0000256" key="1">
    <source>
        <dbReference type="ARBA" id="ARBA00022598"/>
    </source>
</evidence>
<dbReference type="EMBL" id="CP135990">
    <property type="protein sequence ID" value="WPA92423.1"/>
    <property type="molecule type" value="Genomic_DNA"/>
</dbReference>
<evidence type="ECO:0000256" key="6">
    <source>
        <dbReference type="ARBA" id="ARBA00034005"/>
    </source>
</evidence>
<comment type="similarity">
    <text evidence="7">Belongs to the NAD-dependent DNA ligase family. LigB subfamily.</text>
</comment>
<dbReference type="SMART" id="SM00532">
    <property type="entry name" value="LIGANc"/>
    <property type="match status" value="1"/>
</dbReference>
<accession>A0ABZ0N211</accession>
<feature type="active site" description="N6-AMP-lysine intermediate" evidence="7">
    <location>
        <position position="141"/>
    </location>
</feature>
<sequence length="576" mass="65882">MHYFSVRKLWKFGWFCLLLQSVISIGYGAEMVDSQKACRSLDNELIRMEQRRLGEQLQEWDRQYQIDGVSGVSDEVYDQLLAKWQQGQRCQNLPDTLTQPLQPKTERLTKHPIPHTGLKKLKSEEIAAWIAPRHEVWLQPKVDGVAVTLHYENGRLVSMISRGNGSEGLNWRDKADFIQAIPKTISTKQFLVLQGELFWKLNGHVQNADGGKNARSKIAGWLMRKDQPKQVTNDIGIFIWAWPDNSVAMNRQLSELNRLGFELAQRYSHPIANYQSAAKWRDYYYSAPMPFATDGIVLKSFPSPPASAWQANQNSWSVAWKYPLKSVVSEVVDFTFRVGKSGAVNVIANIEPITIDDKQVSKIRIGSLNSWKQKDVLVGDKIQLTLSGHGTPFMEQVIWRRELRQYPDTSSLENFHSLSCLSYTPDCAPQFVARLAWLGKQLKIRGVGEKTWKAWAEQYGLSTLLGWLSPYWQDSLPKNKKTINALSQLQKTSMQPIVNWLKGLGIPLEIGQLNKISTIEKLNERESVEALGLSEKRKLALNRWLAEPEIQKALYTLQELYALQELHTLQELDISH</sequence>
<dbReference type="EC" id="6.5.1.2" evidence="7"/>
<evidence type="ECO:0000256" key="2">
    <source>
        <dbReference type="ARBA" id="ARBA00022705"/>
    </source>
</evidence>
<evidence type="ECO:0000313" key="9">
    <source>
        <dbReference type="EMBL" id="WPA92423.1"/>
    </source>
</evidence>
<dbReference type="HAMAP" id="MF_01587">
    <property type="entry name" value="DNA_ligase_B"/>
    <property type="match status" value="1"/>
</dbReference>
<organism evidence="9 10">
    <name type="scientific">Providencia zhijiangensis</name>
    <dbReference type="NCBI Taxonomy" id="3053982"/>
    <lineage>
        <taxon>Bacteria</taxon>
        <taxon>Pseudomonadati</taxon>
        <taxon>Pseudomonadota</taxon>
        <taxon>Gammaproteobacteria</taxon>
        <taxon>Enterobacterales</taxon>
        <taxon>Morganellaceae</taxon>
        <taxon>Providencia</taxon>
    </lineage>
</organism>
<proteinExistence type="inferred from homology"/>
<protein>
    <recommendedName>
        <fullName evidence="7">DNA ligase B</fullName>
        <ecNumber evidence="7">6.5.1.2</ecNumber>
    </recommendedName>
    <alternativeName>
        <fullName evidence="7">Polydeoxyribonucleotide synthase [NAD(+)] B</fullName>
    </alternativeName>
</protein>
<dbReference type="Pfam" id="PF01653">
    <property type="entry name" value="DNA_ligase_aden"/>
    <property type="match status" value="1"/>
</dbReference>
<dbReference type="PANTHER" id="PTHR47810:SF1">
    <property type="entry name" value="DNA LIGASE B"/>
    <property type="match status" value="1"/>
</dbReference>
<keyword evidence="5 7" id="KW-0234">DNA repair</keyword>
<feature type="domain" description="NAD-dependent DNA ligase N-terminal" evidence="8">
    <location>
        <begin position="45"/>
        <end position="443"/>
    </location>
</feature>
<evidence type="ECO:0000256" key="5">
    <source>
        <dbReference type="ARBA" id="ARBA00023204"/>
    </source>
</evidence>
<dbReference type="RefSeq" id="WP_286271692.1">
    <property type="nucleotide sequence ID" value="NZ_CP135990.1"/>
</dbReference>
<dbReference type="InterPro" id="IPR004150">
    <property type="entry name" value="NAD_DNA_ligase_OB"/>
</dbReference>
<dbReference type="GO" id="GO:0003911">
    <property type="term" value="F:DNA ligase (NAD+) activity"/>
    <property type="evidence" value="ECO:0007669"/>
    <property type="project" value="UniProtKB-EC"/>
</dbReference>
<comment type="catalytic activity">
    <reaction evidence="6 7">
        <text>NAD(+) + (deoxyribonucleotide)n-3'-hydroxyl + 5'-phospho-(deoxyribonucleotide)m = (deoxyribonucleotide)n+m + AMP + beta-nicotinamide D-nucleotide.</text>
        <dbReference type="EC" id="6.5.1.2"/>
    </reaction>
</comment>
<evidence type="ECO:0000256" key="4">
    <source>
        <dbReference type="ARBA" id="ARBA00023027"/>
    </source>
</evidence>
<dbReference type="InterPro" id="IPR012340">
    <property type="entry name" value="NA-bd_OB-fold"/>
</dbReference>
<keyword evidence="10" id="KW-1185">Reference proteome</keyword>
<keyword evidence="2 7" id="KW-0235">DNA replication</keyword>
<keyword evidence="4 7" id="KW-0520">NAD</keyword>
<keyword evidence="3 7" id="KW-0227">DNA damage</keyword>
<dbReference type="InterPro" id="IPR013840">
    <property type="entry name" value="DNAligase_N"/>
</dbReference>
<dbReference type="InterPro" id="IPR050326">
    <property type="entry name" value="NAD_dep_DNA_ligaseB"/>
</dbReference>
<dbReference type="SUPFAM" id="SSF50249">
    <property type="entry name" value="Nucleic acid-binding proteins"/>
    <property type="match status" value="1"/>
</dbReference>
<dbReference type="InterPro" id="IPR020923">
    <property type="entry name" value="DNA_ligase_B"/>
</dbReference>
<dbReference type="InterPro" id="IPR013839">
    <property type="entry name" value="DNAligase_adenylation"/>
</dbReference>
<keyword evidence="1 7" id="KW-0436">Ligase</keyword>
<dbReference type="Gene3D" id="3.30.470.30">
    <property type="entry name" value="DNA ligase/mRNA capping enzyme"/>
    <property type="match status" value="1"/>
</dbReference>
<dbReference type="PANTHER" id="PTHR47810">
    <property type="entry name" value="DNA LIGASE"/>
    <property type="match status" value="1"/>
</dbReference>
<comment type="function">
    <text evidence="7">Catalyzes the formation of phosphodiester linkages between 5'-phosphoryl and 3'-hydroxyl groups in double-stranded DNA using NAD as a coenzyme and as the energy source for the reaction.</text>
</comment>
<evidence type="ECO:0000259" key="8">
    <source>
        <dbReference type="SMART" id="SM00532"/>
    </source>
</evidence>